<organism evidence="1">
    <name type="scientific">Iridovirus LCIVAC01</name>
    <dbReference type="NCBI Taxonomy" id="2506607"/>
    <lineage>
        <taxon>Viruses</taxon>
        <taxon>Varidnaviria</taxon>
        <taxon>Bamfordvirae</taxon>
        <taxon>Nucleocytoviricota</taxon>
        <taxon>Megaviricetes</taxon>
        <taxon>Pimascovirales</taxon>
        <taxon>Pimascovirales incertae sedis</taxon>
        <taxon>Iridoviridae</taxon>
    </lineage>
</organism>
<reference evidence="1" key="1">
    <citation type="journal article" date="2019" name="MBio">
        <title>Virus Genomes from Deep Sea Sediments Expand the Ocean Megavirome and Support Independent Origins of Viral Gigantism.</title>
        <authorList>
            <person name="Backstrom D."/>
            <person name="Yutin N."/>
            <person name="Jorgensen S.L."/>
            <person name="Dharamshi J."/>
            <person name="Homa F."/>
            <person name="Zaremba-Niedwiedzka K."/>
            <person name="Spang A."/>
            <person name="Wolf Y.I."/>
            <person name="Koonin E.V."/>
            <person name="Ettema T.J."/>
        </authorList>
    </citation>
    <scope>NUCLEOTIDE SEQUENCE</scope>
</reference>
<proteinExistence type="predicted"/>
<evidence type="ECO:0000313" key="1">
    <source>
        <dbReference type="EMBL" id="QBK85331.1"/>
    </source>
</evidence>
<gene>
    <name evidence="1" type="ORF">LCIVAC01_01400</name>
</gene>
<dbReference type="EMBL" id="MK500317">
    <property type="protein sequence ID" value="QBK85331.1"/>
    <property type="molecule type" value="Genomic_DNA"/>
</dbReference>
<name>A0A481YQ48_9VIRU</name>
<protein>
    <submittedName>
        <fullName evidence="1">Uncharacterized protein</fullName>
    </submittedName>
</protein>
<sequence length="82" mass="9688">MASFIGTSWSKIKIDSQEWQKIKNKANKLPSDDFDDIDEETFILLQATNYNIPYKGYEIYLTDRDEFLFRIGMVQFLLLGKK</sequence>
<accession>A0A481YQ48</accession>